<dbReference type="EMBL" id="VXLC01000035">
    <property type="protein sequence ID" value="KAA8880409.1"/>
    <property type="molecule type" value="Genomic_DNA"/>
</dbReference>
<comment type="caution">
    <text evidence="2">The sequence shown here is derived from an EMBL/GenBank/DDBJ whole genome shotgun (WGS) entry which is preliminary data.</text>
</comment>
<gene>
    <name evidence="2" type="ORF">F3087_41825</name>
</gene>
<dbReference type="PANTHER" id="PTHR33164:SF104">
    <property type="entry name" value="TRANSCRIPTIONAL REGULATORY PROTEIN"/>
    <property type="match status" value="1"/>
</dbReference>
<reference evidence="2 3" key="1">
    <citation type="submission" date="2019-09" db="EMBL/GenBank/DDBJ databases">
        <authorList>
            <person name="Wang X."/>
        </authorList>
    </citation>
    <scope>NUCLEOTIDE SEQUENCE [LARGE SCALE GENOMIC DNA]</scope>
    <source>
        <strain evidence="2 3">CICC 11023</strain>
    </source>
</reference>
<dbReference type="PROSITE" id="PS50995">
    <property type="entry name" value="HTH_MARR_2"/>
    <property type="match status" value="1"/>
</dbReference>
<sequence length="179" mass="19571">MDENDPVDAIALAWLRERPGTPVDGIGVVTRIWHLAKAFGDDRRRVLAVEDTDAATLDLLSVLRRSGSPYQLTTRELRDRTMLTAGAISQRVARAEGEGLVTRAPLDDGSRAVVVSLTAAGHAMIERLVDHVLGREYDLLSALTAEQQADLTELLRILHQDLMTRLGTHKVTQVGSDDA</sequence>
<dbReference type="OrthoDB" id="3237509at2"/>
<dbReference type="SMART" id="SM00347">
    <property type="entry name" value="HTH_MARR"/>
    <property type="match status" value="1"/>
</dbReference>
<protein>
    <submittedName>
        <fullName evidence="2">MarR family transcriptional regulator</fullName>
    </submittedName>
</protein>
<keyword evidence="3" id="KW-1185">Reference proteome</keyword>
<dbReference type="Gene3D" id="1.10.10.10">
    <property type="entry name" value="Winged helix-like DNA-binding domain superfamily/Winged helix DNA-binding domain"/>
    <property type="match status" value="1"/>
</dbReference>
<proteinExistence type="predicted"/>
<evidence type="ECO:0000313" key="2">
    <source>
        <dbReference type="EMBL" id="KAA8880409.1"/>
    </source>
</evidence>
<dbReference type="SUPFAM" id="SSF46785">
    <property type="entry name" value="Winged helix' DNA-binding domain"/>
    <property type="match status" value="1"/>
</dbReference>
<accession>A0A5N0DWH3</accession>
<dbReference type="GO" id="GO:0003700">
    <property type="term" value="F:DNA-binding transcription factor activity"/>
    <property type="evidence" value="ECO:0007669"/>
    <property type="project" value="InterPro"/>
</dbReference>
<evidence type="ECO:0000313" key="3">
    <source>
        <dbReference type="Proteomes" id="UP000323876"/>
    </source>
</evidence>
<dbReference type="Pfam" id="PF12802">
    <property type="entry name" value="MarR_2"/>
    <property type="match status" value="1"/>
</dbReference>
<dbReference type="InterPro" id="IPR039422">
    <property type="entry name" value="MarR/SlyA-like"/>
</dbReference>
<dbReference type="RefSeq" id="WP_150407733.1">
    <property type="nucleotide sequence ID" value="NZ_VXLC01000035.1"/>
</dbReference>
<dbReference type="GO" id="GO:0006950">
    <property type="term" value="P:response to stress"/>
    <property type="evidence" value="ECO:0007669"/>
    <property type="project" value="TreeGrafter"/>
</dbReference>
<name>A0A5N0DWH3_9NOCA</name>
<organism evidence="2 3">
    <name type="scientific">Nocardia colli</name>
    <dbReference type="NCBI Taxonomy" id="2545717"/>
    <lineage>
        <taxon>Bacteria</taxon>
        <taxon>Bacillati</taxon>
        <taxon>Actinomycetota</taxon>
        <taxon>Actinomycetes</taxon>
        <taxon>Mycobacteriales</taxon>
        <taxon>Nocardiaceae</taxon>
        <taxon>Nocardia</taxon>
    </lineage>
</organism>
<dbReference type="AlphaFoldDB" id="A0A5N0DWH3"/>
<dbReference type="InterPro" id="IPR000835">
    <property type="entry name" value="HTH_MarR-typ"/>
</dbReference>
<evidence type="ECO:0000259" key="1">
    <source>
        <dbReference type="PROSITE" id="PS50995"/>
    </source>
</evidence>
<dbReference type="InterPro" id="IPR036388">
    <property type="entry name" value="WH-like_DNA-bd_sf"/>
</dbReference>
<dbReference type="InterPro" id="IPR036390">
    <property type="entry name" value="WH_DNA-bd_sf"/>
</dbReference>
<dbReference type="PANTHER" id="PTHR33164">
    <property type="entry name" value="TRANSCRIPTIONAL REGULATOR, MARR FAMILY"/>
    <property type="match status" value="1"/>
</dbReference>
<dbReference type="Proteomes" id="UP000323876">
    <property type="component" value="Unassembled WGS sequence"/>
</dbReference>
<feature type="domain" description="HTH marR-type" evidence="1">
    <location>
        <begin position="25"/>
        <end position="160"/>
    </location>
</feature>